<keyword evidence="2" id="KW-1185">Reference proteome</keyword>
<evidence type="ECO:0000313" key="2">
    <source>
        <dbReference type="Proteomes" id="UP001596104"/>
    </source>
</evidence>
<comment type="caution">
    <text evidence="1">The sequence shown here is derived from an EMBL/GenBank/DDBJ whole genome shotgun (WGS) entry which is preliminary data.</text>
</comment>
<name>A0ABW0HHU0_9HYPH</name>
<accession>A0ABW0HHU0</accession>
<evidence type="ECO:0000313" key="1">
    <source>
        <dbReference type="EMBL" id="MFC5396125.1"/>
    </source>
</evidence>
<sequence>MNEPEGQQLSTAAKTLHFNLTSLAVENAELNMRFSSLDPIDPARAQAALETALRAVRPSVPDASIHAERERLAQGGANSAVISEDEDDLALRALPSVSASFAQAL</sequence>
<proteinExistence type="predicted"/>
<organism evidence="1 2">
    <name type="scientific">Bosea vestrisii</name>
    <dbReference type="NCBI Taxonomy" id="151416"/>
    <lineage>
        <taxon>Bacteria</taxon>
        <taxon>Pseudomonadati</taxon>
        <taxon>Pseudomonadota</taxon>
        <taxon>Alphaproteobacteria</taxon>
        <taxon>Hyphomicrobiales</taxon>
        <taxon>Boseaceae</taxon>
        <taxon>Bosea</taxon>
    </lineage>
</organism>
<dbReference type="EMBL" id="JBHSLV010000066">
    <property type="protein sequence ID" value="MFC5396125.1"/>
    <property type="molecule type" value="Genomic_DNA"/>
</dbReference>
<dbReference type="RefSeq" id="WP_377012430.1">
    <property type="nucleotide sequence ID" value="NZ_JBHSLV010000066.1"/>
</dbReference>
<dbReference type="Proteomes" id="UP001596104">
    <property type="component" value="Unassembled WGS sequence"/>
</dbReference>
<gene>
    <name evidence="1" type="ORF">ACFPPC_26135</name>
</gene>
<protein>
    <submittedName>
        <fullName evidence="1">Uncharacterized protein</fullName>
    </submittedName>
</protein>
<reference evidence="2" key="1">
    <citation type="journal article" date="2019" name="Int. J. Syst. Evol. Microbiol.">
        <title>The Global Catalogue of Microorganisms (GCM) 10K type strain sequencing project: providing services to taxonomists for standard genome sequencing and annotation.</title>
        <authorList>
            <consortium name="The Broad Institute Genomics Platform"/>
            <consortium name="The Broad Institute Genome Sequencing Center for Infectious Disease"/>
            <person name="Wu L."/>
            <person name="Ma J."/>
        </authorList>
    </citation>
    <scope>NUCLEOTIDE SEQUENCE [LARGE SCALE GENOMIC DNA]</scope>
    <source>
        <strain evidence="2">CGMCC 1.16326</strain>
    </source>
</reference>